<sequence length="287" mass="31652">MLSDLTYLDAPAPLWLVAVFLGTVLMAVALLLHLCYRADIWLLPPALLLAWWLLLQGILVYMGFYRNLYAVPPRLLVLGVGPPLVAMAGLLLTRSGRSLLARFDLVGLTRLSVVRIPVELCLYGLALHHLVPDLITFADRNLDLAAGLTAPLAAYWFRGRLMGPRLLLLWHAGSLVLLLNVVVLAAGSMPTPWQQLGFSQPNVAVLHWPFVWLPTFIVPLVLFSHVAALRQLLASPHKTAPLQPSSRADEWHLEPWFIGRSGSRGRTGLGRFLRAKSGRKPTGLAGR</sequence>
<reference evidence="2 3" key="1">
    <citation type="journal article" date="2011" name="Int. J. Syst. Evol. Microbiol.">
        <title>Hymenobacter yonginensis sp. nov., isolated from a mesotrophic artificial lake.</title>
        <authorList>
            <person name="Joung Y."/>
            <person name="Cho S.H."/>
            <person name="Kim H."/>
            <person name="Kim S.B."/>
            <person name="Joh K."/>
        </authorList>
    </citation>
    <scope>NUCLEOTIDE SEQUENCE [LARGE SCALE GENOMIC DNA]</scope>
    <source>
        <strain evidence="2 3">KCTC 22745</strain>
    </source>
</reference>
<evidence type="ECO:0000313" key="3">
    <source>
        <dbReference type="Proteomes" id="UP001211872"/>
    </source>
</evidence>
<organism evidence="2 3">
    <name type="scientific">Hymenobacter yonginensis</name>
    <dbReference type="NCBI Taxonomy" id="748197"/>
    <lineage>
        <taxon>Bacteria</taxon>
        <taxon>Pseudomonadati</taxon>
        <taxon>Bacteroidota</taxon>
        <taxon>Cytophagia</taxon>
        <taxon>Cytophagales</taxon>
        <taxon>Hymenobacteraceae</taxon>
        <taxon>Hymenobacter</taxon>
    </lineage>
</organism>
<dbReference type="RefSeq" id="WP_270128337.1">
    <property type="nucleotide sequence ID" value="NZ_CP115396.1"/>
</dbReference>
<name>A0ABY7PSY0_9BACT</name>
<proteinExistence type="predicted"/>
<evidence type="ECO:0000313" key="2">
    <source>
        <dbReference type="EMBL" id="WBO85715.1"/>
    </source>
</evidence>
<keyword evidence="1" id="KW-1133">Transmembrane helix</keyword>
<feature type="transmembrane region" description="Helical" evidence="1">
    <location>
        <begin position="206"/>
        <end position="229"/>
    </location>
</feature>
<protein>
    <submittedName>
        <fullName evidence="2">Uncharacterized protein</fullName>
    </submittedName>
</protein>
<accession>A0ABY7PSY0</accession>
<keyword evidence="3" id="KW-1185">Reference proteome</keyword>
<feature type="transmembrane region" description="Helical" evidence="1">
    <location>
        <begin position="75"/>
        <end position="93"/>
    </location>
</feature>
<keyword evidence="1" id="KW-0472">Membrane</keyword>
<feature type="transmembrane region" description="Helical" evidence="1">
    <location>
        <begin position="12"/>
        <end position="34"/>
    </location>
</feature>
<dbReference type="EMBL" id="CP115396">
    <property type="protein sequence ID" value="WBO85715.1"/>
    <property type="molecule type" value="Genomic_DNA"/>
</dbReference>
<gene>
    <name evidence="2" type="ORF">O9Z63_05580</name>
</gene>
<keyword evidence="1" id="KW-0812">Transmembrane</keyword>
<dbReference type="Proteomes" id="UP001211872">
    <property type="component" value="Chromosome"/>
</dbReference>
<feature type="transmembrane region" description="Helical" evidence="1">
    <location>
        <begin position="41"/>
        <end position="63"/>
    </location>
</feature>
<feature type="transmembrane region" description="Helical" evidence="1">
    <location>
        <begin position="166"/>
        <end position="186"/>
    </location>
</feature>
<evidence type="ECO:0000256" key="1">
    <source>
        <dbReference type="SAM" id="Phobius"/>
    </source>
</evidence>